<evidence type="ECO:0000313" key="3">
    <source>
        <dbReference type="Proteomes" id="UP000032675"/>
    </source>
</evidence>
<reference evidence="2 3" key="1">
    <citation type="submission" date="2012-11" db="EMBL/GenBank/DDBJ databases">
        <title>Whole genome sequence of Gluconacetobacter europaeus NBRC3261.</title>
        <authorList>
            <person name="Azuma Y."/>
            <person name="Higashiura N."/>
            <person name="Hirakawa H."/>
            <person name="Matsushita K."/>
        </authorList>
    </citation>
    <scope>NUCLEOTIDE SEQUENCE [LARGE SCALE GENOMIC DNA]</scope>
    <source>
        <strain evidence="2 3">NBRC 3261</strain>
    </source>
</reference>
<dbReference type="AlphaFoldDB" id="A0A0D6Q2I9"/>
<dbReference type="EC" id="3.5.2.9" evidence="1"/>
<comment type="subunit">
    <text evidence="1">Forms a complex composed of PxpA, PxpB and PxpC.</text>
</comment>
<comment type="catalytic activity">
    <reaction evidence="1">
        <text>5-oxo-L-proline + ATP + 2 H2O = L-glutamate + ADP + phosphate + H(+)</text>
        <dbReference type="Rhea" id="RHEA:10348"/>
        <dbReference type="ChEBI" id="CHEBI:15377"/>
        <dbReference type="ChEBI" id="CHEBI:15378"/>
        <dbReference type="ChEBI" id="CHEBI:29985"/>
        <dbReference type="ChEBI" id="CHEBI:30616"/>
        <dbReference type="ChEBI" id="CHEBI:43474"/>
        <dbReference type="ChEBI" id="CHEBI:58402"/>
        <dbReference type="ChEBI" id="CHEBI:456216"/>
        <dbReference type="EC" id="3.5.2.9"/>
    </reaction>
</comment>
<keyword evidence="1" id="KW-0378">Hydrolase</keyword>
<dbReference type="EMBL" id="BANI01000171">
    <property type="protein sequence ID" value="GAN97518.1"/>
    <property type="molecule type" value="Genomic_DNA"/>
</dbReference>
<dbReference type="Pfam" id="PF03746">
    <property type="entry name" value="LamB_YcsF"/>
    <property type="match status" value="1"/>
</dbReference>
<evidence type="ECO:0000256" key="1">
    <source>
        <dbReference type="HAMAP-Rule" id="MF_00691"/>
    </source>
</evidence>
<dbReference type="GO" id="GO:0005975">
    <property type="term" value="P:carbohydrate metabolic process"/>
    <property type="evidence" value="ECO:0007669"/>
    <property type="project" value="InterPro"/>
</dbReference>
<dbReference type="RefSeq" id="WP_048851978.1">
    <property type="nucleotide sequence ID" value="NZ_BANI01000171.1"/>
</dbReference>
<comment type="function">
    <text evidence="1">Catalyzes the cleavage of 5-oxoproline to form L-glutamate coupled to the hydrolysis of ATP to ADP and inorganic phosphate.</text>
</comment>
<dbReference type="GO" id="GO:0017168">
    <property type="term" value="F:5-oxoprolinase (ATP-hydrolyzing) activity"/>
    <property type="evidence" value="ECO:0007669"/>
    <property type="project" value="UniProtKB-UniRule"/>
</dbReference>
<keyword evidence="1" id="KW-0067">ATP-binding</keyword>
<dbReference type="SUPFAM" id="SSF88713">
    <property type="entry name" value="Glycoside hydrolase/deacetylase"/>
    <property type="match status" value="1"/>
</dbReference>
<dbReference type="InterPro" id="IPR011330">
    <property type="entry name" value="Glyco_hydro/deAcase_b/a-brl"/>
</dbReference>
<accession>A0A0D6Q2I9</accession>
<dbReference type="GO" id="GO:0005524">
    <property type="term" value="F:ATP binding"/>
    <property type="evidence" value="ECO:0007669"/>
    <property type="project" value="UniProtKB-UniRule"/>
</dbReference>
<dbReference type="NCBIfam" id="NF003814">
    <property type="entry name" value="PRK05406.1-3"/>
    <property type="match status" value="1"/>
</dbReference>
<dbReference type="Proteomes" id="UP000032675">
    <property type="component" value="Unassembled WGS sequence"/>
</dbReference>
<dbReference type="PANTHER" id="PTHR30292:SF0">
    <property type="entry name" value="5-OXOPROLINASE SUBUNIT A"/>
    <property type="match status" value="1"/>
</dbReference>
<protein>
    <recommendedName>
        <fullName evidence="1">5-oxoprolinase subunit A</fullName>
        <shortName evidence="1">5-OPase subunit A</shortName>
        <ecNumber evidence="1">3.5.2.9</ecNumber>
    </recommendedName>
    <alternativeName>
        <fullName evidence="1">5-oxoprolinase (ATP-hydrolyzing) subunit A</fullName>
    </alternativeName>
</protein>
<sequence length="255" mass="27149">MKIDLNSDMGEGFGRWRIADDDGLMDTVSSANIACGFHAGDYAIMDRTVRLAKEKGVGIGAHPGLPDLMGFGRRNMAVSDADMESMMCYQIGALQGIAARHGHRVTHVSYHAAFGNMANADEALALRLTRAIAALDRELSVFCMPGQATERAAEKAGLRPRTLFLADRAYTTAGTLVPRGQPGAVIHDLAGVRARVKQFLHDGSVTTIDGKRLPVRAQSILVHSDTPGSLELARAIRAEIEASGGVLTPACQLGD</sequence>
<dbReference type="NCBIfam" id="NF003816">
    <property type="entry name" value="PRK05406.1-5"/>
    <property type="match status" value="1"/>
</dbReference>
<dbReference type="InterPro" id="IPR005501">
    <property type="entry name" value="LamB/YcsF/PxpA-like"/>
</dbReference>
<dbReference type="Gene3D" id="3.20.20.370">
    <property type="entry name" value="Glycoside hydrolase/deacetylase"/>
    <property type="match status" value="1"/>
</dbReference>
<dbReference type="CDD" id="cd10787">
    <property type="entry name" value="LamB_YcsF_like"/>
    <property type="match status" value="1"/>
</dbReference>
<keyword evidence="1" id="KW-0547">Nucleotide-binding</keyword>
<proteinExistence type="inferred from homology"/>
<organism evidence="2 3">
    <name type="scientific">Komagataeibacter europaeus NBRC 3261</name>
    <dbReference type="NCBI Taxonomy" id="1234669"/>
    <lineage>
        <taxon>Bacteria</taxon>
        <taxon>Pseudomonadati</taxon>
        <taxon>Pseudomonadota</taxon>
        <taxon>Alphaproteobacteria</taxon>
        <taxon>Acetobacterales</taxon>
        <taxon>Acetobacteraceae</taxon>
        <taxon>Komagataeibacter</taxon>
    </lineage>
</organism>
<dbReference type="PANTHER" id="PTHR30292">
    <property type="entry name" value="UNCHARACTERIZED PROTEIN YBGL-RELATED"/>
    <property type="match status" value="1"/>
</dbReference>
<gene>
    <name evidence="1" type="primary">pxpA</name>
    <name evidence="2" type="ORF">Geu3261_0195_014</name>
</gene>
<name>A0A0D6Q2I9_KOMEU</name>
<comment type="caution">
    <text evidence="2">The sequence shown here is derived from an EMBL/GenBank/DDBJ whole genome shotgun (WGS) entry which is preliminary data.</text>
</comment>
<dbReference type="HAMAP" id="MF_00691">
    <property type="entry name" value="PxpA"/>
    <property type="match status" value="1"/>
</dbReference>
<evidence type="ECO:0000313" key="2">
    <source>
        <dbReference type="EMBL" id="GAN97518.1"/>
    </source>
</evidence>
<comment type="similarity">
    <text evidence="1">Belongs to the LamB/PxpA family.</text>
</comment>